<feature type="compositionally biased region" description="Basic and acidic residues" evidence="1">
    <location>
        <begin position="249"/>
        <end position="265"/>
    </location>
</feature>
<dbReference type="HOGENOM" id="CLU_091076_0_0_1"/>
<accession>A0A022W044</accession>
<dbReference type="AlphaFoldDB" id="A0A022W044"/>
<evidence type="ECO:0008006" key="3">
    <source>
        <dbReference type="Google" id="ProtNLM"/>
    </source>
</evidence>
<dbReference type="OrthoDB" id="10261348at2759"/>
<feature type="region of interest" description="Disordered" evidence="1">
    <location>
        <begin position="94"/>
        <end position="124"/>
    </location>
</feature>
<dbReference type="InterPro" id="IPR013169">
    <property type="entry name" value="mRNA_splic_Cwf18-like"/>
</dbReference>
<feature type="compositionally biased region" description="Polar residues" evidence="1">
    <location>
        <begin position="42"/>
        <end position="55"/>
    </location>
</feature>
<dbReference type="Pfam" id="PF08315">
    <property type="entry name" value="cwf18"/>
    <property type="match status" value="1"/>
</dbReference>
<dbReference type="GO" id="GO:0071014">
    <property type="term" value="C:post-mRNA release spliceosomal complex"/>
    <property type="evidence" value="ECO:0007669"/>
    <property type="project" value="TreeGrafter"/>
</dbReference>
<feature type="region of interest" description="Disordered" evidence="1">
    <location>
        <begin position="42"/>
        <end position="61"/>
    </location>
</feature>
<evidence type="ECO:0000313" key="2">
    <source>
        <dbReference type="EMBL" id="EZF51637.1"/>
    </source>
</evidence>
<dbReference type="GO" id="GO:0005684">
    <property type="term" value="C:U2-type spliceosomal complex"/>
    <property type="evidence" value="ECO:0007669"/>
    <property type="project" value="TreeGrafter"/>
</dbReference>
<gene>
    <name evidence="2" type="ORF">H103_05139</name>
</gene>
<feature type="region of interest" description="Disordered" evidence="1">
    <location>
        <begin position="216"/>
        <end position="265"/>
    </location>
</feature>
<organism evidence="2">
    <name type="scientific">Trichophyton rubrum CBS 288.86</name>
    <dbReference type="NCBI Taxonomy" id="1215330"/>
    <lineage>
        <taxon>Eukaryota</taxon>
        <taxon>Fungi</taxon>
        <taxon>Dikarya</taxon>
        <taxon>Ascomycota</taxon>
        <taxon>Pezizomycotina</taxon>
        <taxon>Eurotiomycetes</taxon>
        <taxon>Eurotiomycetidae</taxon>
        <taxon>Onygenales</taxon>
        <taxon>Arthrodermataceae</taxon>
        <taxon>Trichophyton</taxon>
    </lineage>
</organism>
<dbReference type="PANTHER" id="PTHR31551">
    <property type="entry name" value="PRE-MRNA-SPLICING FACTOR CWF18"/>
    <property type="match status" value="1"/>
</dbReference>
<reference evidence="2" key="1">
    <citation type="submission" date="2014-02" db="EMBL/GenBank/DDBJ databases">
        <title>The Genome Sequence of Trichophyton rubrum (morphotype fischeri) CBS 288.86.</title>
        <authorList>
            <consortium name="The Broad Institute Genomics Platform"/>
            <person name="Cuomo C.A."/>
            <person name="White T.C."/>
            <person name="Graser Y."/>
            <person name="Martinez-Rossi N."/>
            <person name="Heitman J."/>
            <person name="Young S.K."/>
            <person name="Zeng Q."/>
            <person name="Gargeya S."/>
            <person name="Abouelleil A."/>
            <person name="Alvarado L."/>
            <person name="Chapman S.B."/>
            <person name="Gainer-Dewar J."/>
            <person name="Goldberg J."/>
            <person name="Griggs A."/>
            <person name="Gujja S."/>
            <person name="Hansen M."/>
            <person name="Howarth C."/>
            <person name="Imamovic A."/>
            <person name="Larimer J."/>
            <person name="Martinez D."/>
            <person name="Murphy C."/>
            <person name="Pearson M.D."/>
            <person name="Persinoti G."/>
            <person name="Poon T."/>
            <person name="Priest M."/>
            <person name="Roberts A.D."/>
            <person name="Saif S."/>
            <person name="Shea T.D."/>
            <person name="Sykes S.N."/>
            <person name="Wortman J."/>
            <person name="Nusbaum C."/>
            <person name="Birren B."/>
        </authorList>
    </citation>
    <scope>NUCLEOTIDE SEQUENCE [LARGE SCALE GENOMIC DNA]</scope>
    <source>
        <strain evidence="2">CBS 288.86</strain>
    </source>
</reference>
<evidence type="ECO:0000256" key="1">
    <source>
        <dbReference type="SAM" id="MobiDB-lite"/>
    </source>
</evidence>
<name>A0A022W044_TRIRU</name>
<protein>
    <recommendedName>
        <fullName evidence="3">Pre-mRNA-splicing factor cwf18</fullName>
    </recommendedName>
</protein>
<dbReference type="Proteomes" id="UP000023758">
    <property type="component" value="Unassembled WGS sequence"/>
</dbReference>
<dbReference type="PANTHER" id="PTHR31551:SF1">
    <property type="entry name" value="COILED-COIL DOMAIN-CONTAINING PROTEIN 12"/>
    <property type="match status" value="1"/>
</dbReference>
<sequence length="265" mass="29274">MSRCFCDLRDKKSCDVKDAKRGKFASDVSLAAMQTSNNLQPFANFQGETKNPTSHTQDEYFLPGTNRRLDIMSSSHTTLDAAAADRKARLAKLASLKRQRSETESEPTDQKDSAGTSTSKYLSGRNYDWETKGAKLGFENDPSQGATTLEDKAAEIAAATAQAAQENEDAEKPIDLFNLQPKKPNWDLKRDLEQKMKILDVRTDNAIAKLVRQRIQNSQAAATAAGTRGGDVDGESAGIDGEMLVQRIHTREREEAEQDKGEDWS</sequence>
<proteinExistence type="predicted"/>
<feature type="compositionally biased region" description="Basic and acidic residues" evidence="1">
    <location>
        <begin position="99"/>
        <end position="112"/>
    </location>
</feature>
<dbReference type="EMBL" id="KK207865">
    <property type="protein sequence ID" value="EZF51637.1"/>
    <property type="molecule type" value="Genomic_DNA"/>
</dbReference>